<dbReference type="AlphaFoldDB" id="A0A0B5DK29"/>
<feature type="domain" description="ANTAR" evidence="2">
    <location>
        <begin position="24"/>
        <end position="85"/>
    </location>
</feature>
<evidence type="ECO:0000313" key="5">
    <source>
        <dbReference type="Proteomes" id="UP000031526"/>
    </source>
</evidence>
<reference evidence="4 6" key="3">
    <citation type="submission" date="2017-09" db="EMBL/GenBank/DDBJ databases">
        <title>Streptomyces genome completion.</title>
        <authorList>
            <person name="Lee N."/>
            <person name="Cho B.-K."/>
        </authorList>
    </citation>
    <scope>NUCLEOTIDE SEQUENCE [LARGE SCALE GENOMIC DNA]</scope>
    <source>
        <strain evidence="4 6">ATCC 14899</strain>
    </source>
</reference>
<dbReference type="PROSITE" id="PS50921">
    <property type="entry name" value="ANTAR"/>
    <property type="match status" value="1"/>
</dbReference>
<organism evidence="3 5">
    <name type="scientific">Streptomyces nodosus</name>
    <dbReference type="NCBI Taxonomy" id="40318"/>
    <lineage>
        <taxon>Bacteria</taxon>
        <taxon>Bacillati</taxon>
        <taxon>Actinomycetota</taxon>
        <taxon>Actinomycetes</taxon>
        <taxon>Kitasatosporales</taxon>
        <taxon>Streptomycetaceae</taxon>
        <taxon>Streptomyces</taxon>
    </lineage>
</organism>
<dbReference type="HOGENOM" id="CLU_151339_0_0_11"/>
<dbReference type="InterPro" id="IPR011006">
    <property type="entry name" value="CheY-like_superfamily"/>
</dbReference>
<dbReference type="Pfam" id="PF03861">
    <property type="entry name" value="ANTAR"/>
    <property type="match status" value="1"/>
</dbReference>
<keyword evidence="5" id="KW-1185">Reference proteome</keyword>
<evidence type="ECO:0000256" key="1">
    <source>
        <dbReference type="SAM" id="Coils"/>
    </source>
</evidence>
<evidence type="ECO:0000313" key="3">
    <source>
        <dbReference type="EMBL" id="AJE44013.1"/>
    </source>
</evidence>
<evidence type="ECO:0000313" key="6">
    <source>
        <dbReference type="Proteomes" id="UP000325763"/>
    </source>
</evidence>
<name>A0A0B5DK29_9ACTN</name>
<sequence length="121" mass="13523">MAFSPLSTRYSPHLLSATELARENERLQEENAQLRRAMTSHATIDQAMGAVVVLGQLAPEEAWRVLRAVSQHTNTKLRVVAEHILKFARGGSLPGPEREELRQELERFGVRSGKDPSLRAP</sequence>
<protein>
    <submittedName>
        <fullName evidence="4">ANTAR domain-containing protein</fullName>
    </submittedName>
    <submittedName>
        <fullName evidence="3">Antitermination regulator</fullName>
    </submittedName>
</protein>
<dbReference type="KEGG" id="snq:CP978_31775"/>
<proteinExistence type="predicted"/>
<dbReference type="Proteomes" id="UP000325763">
    <property type="component" value="Chromosome"/>
</dbReference>
<dbReference type="SUPFAM" id="SSF52172">
    <property type="entry name" value="CheY-like"/>
    <property type="match status" value="1"/>
</dbReference>
<evidence type="ECO:0000313" key="4">
    <source>
        <dbReference type="EMBL" id="QEV43625.1"/>
    </source>
</evidence>
<dbReference type="EMBL" id="CP009313">
    <property type="protein sequence ID" value="AJE44013.1"/>
    <property type="molecule type" value="Genomic_DNA"/>
</dbReference>
<dbReference type="SMART" id="SM01012">
    <property type="entry name" value="ANTAR"/>
    <property type="match status" value="1"/>
</dbReference>
<dbReference type="STRING" id="40318.SNOD_31485"/>
<dbReference type="InterPro" id="IPR005561">
    <property type="entry name" value="ANTAR"/>
</dbReference>
<dbReference type="GO" id="GO:0003723">
    <property type="term" value="F:RNA binding"/>
    <property type="evidence" value="ECO:0007669"/>
    <property type="project" value="InterPro"/>
</dbReference>
<dbReference type="EMBL" id="CP023747">
    <property type="protein sequence ID" value="QEV43625.1"/>
    <property type="molecule type" value="Genomic_DNA"/>
</dbReference>
<feature type="coiled-coil region" evidence="1">
    <location>
        <begin position="17"/>
        <end position="44"/>
    </location>
</feature>
<evidence type="ECO:0000259" key="2">
    <source>
        <dbReference type="PROSITE" id="PS50921"/>
    </source>
</evidence>
<keyword evidence="1" id="KW-0175">Coiled coil</keyword>
<reference evidence="5" key="1">
    <citation type="submission" date="2014-09" db="EMBL/GenBank/DDBJ databases">
        <title>Sequence of the Streptomyces nodosus genome.</title>
        <authorList>
            <person name="Sweeney P."/>
            <person name="Stephens N."/>
            <person name="Murphy C."/>
            <person name="Caffrey P."/>
        </authorList>
    </citation>
    <scope>NUCLEOTIDE SEQUENCE [LARGE SCALE GENOMIC DNA]</scope>
    <source>
        <strain evidence="5">ATCC 14899</strain>
    </source>
</reference>
<gene>
    <name evidence="4" type="ORF">CP978_31775</name>
    <name evidence="3" type="ORF">SNOD_31485</name>
</gene>
<reference evidence="3 5" key="2">
    <citation type="journal article" date="2016" name="Appl. Microbiol. Biotechnol.">
        <title>Exploiting the genome sequence of Streptomyces nodosus for enhanced antibiotic production.</title>
        <authorList>
            <person name="Sweeney P."/>
            <person name="Murphy C.D."/>
            <person name="Caffrey P."/>
        </authorList>
    </citation>
    <scope>NUCLEOTIDE SEQUENCE [LARGE SCALE GENOMIC DNA]</scope>
    <source>
        <strain evidence="3 5">ATCC 14899</strain>
    </source>
</reference>
<dbReference type="OrthoDB" id="4258820at2"/>
<dbReference type="InterPro" id="IPR036388">
    <property type="entry name" value="WH-like_DNA-bd_sf"/>
</dbReference>
<accession>A0A0B5DK29</accession>
<dbReference type="Gene3D" id="1.10.10.10">
    <property type="entry name" value="Winged helix-like DNA-binding domain superfamily/Winged helix DNA-binding domain"/>
    <property type="match status" value="1"/>
</dbReference>
<dbReference type="Proteomes" id="UP000031526">
    <property type="component" value="Chromosome"/>
</dbReference>